<dbReference type="HOGENOM" id="CLU_039110_1_0_12"/>
<evidence type="ECO:0000256" key="3">
    <source>
        <dbReference type="ARBA" id="ARBA00011245"/>
    </source>
</evidence>
<sequence>MKTKEFFFDLPEELIAQTPSERRGASHLLVLDKTTGKLTDSSMEDFASFLPEDAVMVINNSKVRKARAYGISGSGGKVEFLFLEENADQTWNVMVTKSKKQKSGKEYVFHAPDGRIGASAQIIRENPDGTKTVSFNAPITEAFFQECGHVPLPPYIKREDTFSDESRYQTIYARPEGSVAAPTAGLHFTGEILDSIRERGVQVVPVTLHVGPGTFLPMRVDDIEDHHMHYERYEVPEDTARIVTDAKANNRPVIAVGTTSIRTLESAWDSVHGMLTPGQGRTNLFITPGFTYRVANHLLTNFHTPESTLLVLVSAFAGKDLIFSAYHHAIERRYHFFSYGDAMFIR</sequence>
<reference evidence="14 15" key="2">
    <citation type="journal article" date="2012" name="Stand. Genomic Sci.">
        <title>Complete genome sequence of the termite hindgut bacterium Spirochaeta coccoides type strain (SPN1(T)), reclassification in the genus Sphaerochaeta as Sphaerochaeta coccoides comb. nov. and emendations of the family Spirochaetaceae and the genus Sphaerochaeta.</title>
        <authorList>
            <person name="Abt B."/>
            <person name="Han C."/>
            <person name="Scheuner C."/>
            <person name="Lu M."/>
            <person name="Lapidus A."/>
            <person name="Nolan M."/>
            <person name="Lucas S."/>
            <person name="Hammon N."/>
            <person name="Deshpande S."/>
            <person name="Cheng J.F."/>
            <person name="Tapia R."/>
            <person name="Goodwin L.A."/>
            <person name="Pitluck S."/>
            <person name="Liolios K."/>
            <person name="Pagani I."/>
            <person name="Ivanova N."/>
            <person name="Mavromatis K."/>
            <person name="Mikhailova N."/>
            <person name="Huntemann M."/>
            <person name="Pati A."/>
            <person name="Chen A."/>
            <person name="Palaniappan K."/>
            <person name="Land M."/>
            <person name="Hauser L."/>
            <person name="Brambilla E.M."/>
            <person name="Rohde M."/>
            <person name="Spring S."/>
            <person name="Gronow S."/>
            <person name="Goker M."/>
            <person name="Woyke T."/>
            <person name="Bristow J."/>
            <person name="Eisen J.A."/>
            <person name="Markowitz V."/>
            <person name="Hugenholtz P."/>
            <person name="Kyrpides N.C."/>
            <person name="Klenk H.P."/>
            <person name="Detter J.C."/>
        </authorList>
    </citation>
    <scope>NUCLEOTIDE SEQUENCE [LARGE SCALE GENOMIC DNA]</scope>
    <source>
        <strain evidence="15">ATCC BAA-1237 / DSM 17374 / SPN1</strain>
    </source>
</reference>
<name>F4GK42_PARC1</name>
<dbReference type="Gene3D" id="2.40.10.240">
    <property type="entry name" value="QueA-like"/>
    <property type="match status" value="1"/>
</dbReference>
<comment type="function">
    <text evidence="13">Transfers and isomerizes the ribose moiety from AdoMet to the 7-aminomethyl group of 7-deazaguanine (preQ1-tRNA) to give epoxyqueuosine (oQ-tRNA).</text>
</comment>
<dbReference type="HAMAP" id="MF_00113">
    <property type="entry name" value="QueA"/>
    <property type="match status" value="1"/>
</dbReference>
<dbReference type="GO" id="GO:0005737">
    <property type="term" value="C:cytoplasm"/>
    <property type="evidence" value="ECO:0007669"/>
    <property type="project" value="UniProtKB-SubCell"/>
</dbReference>
<dbReference type="InterPro" id="IPR042119">
    <property type="entry name" value="QueA_dom2"/>
</dbReference>
<evidence type="ECO:0000256" key="8">
    <source>
        <dbReference type="ARBA" id="ARBA00052751"/>
    </source>
</evidence>
<evidence type="ECO:0000256" key="12">
    <source>
        <dbReference type="ARBA" id="ARBA00076160"/>
    </source>
</evidence>
<dbReference type="Pfam" id="PF02547">
    <property type="entry name" value="Queuosine_synth"/>
    <property type="match status" value="1"/>
</dbReference>
<dbReference type="NCBIfam" id="NF001140">
    <property type="entry name" value="PRK00147.1"/>
    <property type="match status" value="1"/>
</dbReference>
<gene>
    <name evidence="13" type="primary">queA</name>
    <name evidence="14" type="ordered locus">Spico_0586</name>
</gene>
<evidence type="ECO:0000256" key="4">
    <source>
        <dbReference type="ARBA" id="ARBA00022490"/>
    </source>
</evidence>
<reference evidence="15" key="1">
    <citation type="submission" date="2011-04" db="EMBL/GenBank/DDBJ databases">
        <title>The complete genome of Spirochaeta coccoides DSM 17374.</title>
        <authorList>
            <person name="Lucas S."/>
            <person name="Copeland A."/>
            <person name="Lapidus A."/>
            <person name="Bruce D."/>
            <person name="Goodwin L."/>
            <person name="Pitluck S."/>
            <person name="Peters L."/>
            <person name="Kyrpides N."/>
            <person name="Mavromatis K."/>
            <person name="Pagani I."/>
            <person name="Ivanova N."/>
            <person name="Ovchinnikova G."/>
            <person name="Lu M."/>
            <person name="Detter J.C."/>
            <person name="Tapia R."/>
            <person name="Han C."/>
            <person name="Land M."/>
            <person name="Hauser L."/>
            <person name="Markowitz V."/>
            <person name="Cheng J.-F."/>
            <person name="Hugenholtz P."/>
            <person name="Woyke T."/>
            <person name="Wu D."/>
            <person name="Spring S."/>
            <person name="Schroeder M."/>
            <person name="Brambilla E."/>
            <person name="Klenk H.-P."/>
            <person name="Eisen J.A."/>
        </authorList>
    </citation>
    <scope>NUCLEOTIDE SEQUENCE [LARGE SCALE GENOMIC DNA]</scope>
    <source>
        <strain evidence="15">ATCC BAA-1237 / DSM 17374 / SPN1</strain>
    </source>
</reference>
<dbReference type="STRING" id="760011.Spico_0586"/>
<protein>
    <recommendedName>
        <fullName evidence="11 13">S-adenosylmethionine:tRNA ribosyltransferase-isomerase</fullName>
        <ecNumber evidence="10 13">2.4.99.17</ecNumber>
    </recommendedName>
    <alternativeName>
        <fullName evidence="12 13">Queuosine biosynthesis protein QueA</fullName>
    </alternativeName>
</protein>
<accession>F4GK42</accession>
<keyword evidence="6 13" id="KW-0949">S-adenosyl-L-methionine</keyword>
<comment type="subcellular location">
    <subcellularLocation>
        <location evidence="1 13">Cytoplasm</location>
    </subcellularLocation>
</comment>
<comment type="pathway">
    <text evidence="2 13">tRNA modification; tRNA-queuosine biosynthesis.</text>
</comment>
<evidence type="ECO:0000256" key="10">
    <source>
        <dbReference type="ARBA" id="ARBA00066503"/>
    </source>
</evidence>
<dbReference type="NCBIfam" id="TIGR00113">
    <property type="entry name" value="queA"/>
    <property type="match status" value="1"/>
</dbReference>
<dbReference type="RefSeq" id="WP_013739210.1">
    <property type="nucleotide sequence ID" value="NC_015436.1"/>
</dbReference>
<evidence type="ECO:0000256" key="6">
    <source>
        <dbReference type="ARBA" id="ARBA00022691"/>
    </source>
</evidence>
<dbReference type="InterPro" id="IPR003699">
    <property type="entry name" value="QueA"/>
</dbReference>
<evidence type="ECO:0000313" key="15">
    <source>
        <dbReference type="Proteomes" id="UP000007939"/>
    </source>
</evidence>
<dbReference type="Gene3D" id="3.40.1780.10">
    <property type="entry name" value="QueA-like"/>
    <property type="match status" value="1"/>
</dbReference>
<dbReference type="GO" id="GO:0051075">
    <property type="term" value="F:S-adenosylmethionine:tRNA ribosyltransferase-isomerase activity"/>
    <property type="evidence" value="ECO:0007669"/>
    <property type="project" value="UniProtKB-EC"/>
</dbReference>
<comment type="catalytic activity">
    <reaction evidence="8 13">
        <text>7-aminomethyl-7-carbaguanosine(34) in tRNA + S-adenosyl-L-methionine = epoxyqueuosine(34) in tRNA + adenine + L-methionine + 2 H(+)</text>
        <dbReference type="Rhea" id="RHEA:32155"/>
        <dbReference type="Rhea" id="RHEA-COMP:10342"/>
        <dbReference type="Rhea" id="RHEA-COMP:18582"/>
        <dbReference type="ChEBI" id="CHEBI:15378"/>
        <dbReference type="ChEBI" id="CHEBI:16708"/>
        <dbReference type="ChEBI" id="CHEBI:57844"/>
        <dbReference type="ChEBI" id="CHEBI:59789"/>
        <dbReference type="ChEBI" id="CHEBI:82833"/>
        <dbReference type="ChEBI" id="CHEBI:194443"/>
        <dbReference type="EC" id="2.4.99.17"/>
    </reaction>
</comment>
<dbReference type="EC" id="2.4.99.17" evidence="10 13"/>
<dbReference type="GO" id="GO:0008616">
    <property type="term" value="P:tRNA queuosine(34) biosynthetic process"/>
    <property type="evidence" value="ECO:0007669"/>
    <property type="project" value="UniProtKB-UniRule"/>
</dbReference>
<dbReference type="SUPFAM" id="SSF111337">
    <property type="entry name" value="QueA-like"/>
    <property type="match status" value="1"/>
</dbReference>
<evidence type="ECO:0000256" key="11">
    <source>
        <dbReference type="ARBA" id="ARBA00069325"/>
    </source>
</evidence>
<evidence type="ECO:0000256" key="2">
    <source>
        <dbReference type="ARBA" id="ARBA00004691"/>
    </source>
</evidence>
<dbReference type="AlphaFoldDB" id="F4GK42"/>
<dbReference type="KEGG" id="scc:Spico_0586"/>
<dbReference type="PANTHER" id="PTHR30307">
    <property type="entry name" value="S-ADENOSYLMETHIONINE:TRNA RIBOSYLTRANSFERASE-ISOMERASE"/>
    <property type="match status" value="1"/>
</dbReference>
<organism evidence="14 15">
    <name type="scientific">Parasphaerochaeta coccoides (strain ATCC BAA-1237 / DSM 17374 / SPN1)</name>
    <name type="common">Sphaerochaeta coccoides</name>
    <dbReference type="NCBI Taxonomy" id="760011"/>
    <lineage>
        <taxon>Bacteria</taxon>
        <taxon>Pseudomonadati</taxon>
        <taxon>Spirochaetota</taxon>
        <taxon>Spirochaetia</taxon>
        <taxon>Spirochaetales</taxon>
        <taxon>Sphaerochaetaceae</taxon>
        <taxon>Parasphaerochaeta</taxon>
    </lineage>
</organism>
<keyword evidence="4 13" id="KW-0963">Cytoplasm</keyword>
<proteinExistence type="inferred from homology"/>
<keyword evidence="15" id="KW-1185">Reference proteome</keyword>
<dbReference type="InterPro" id="IPR042118">
    <property type="entry name" value="QueA_dom1"/>
</dbReference>
<evidence type="ECO:0000313" key="14">
    <source>
        <dbReference type="EMBL" id="AEC01814.1"/>
    </source>
</evidence>
<dbReference type="FunFam" id="3.40.1780.10:FF:000001">
    <property type="entry name" value="S-adenosylmethionine:tRNA ribosyltransferase-isomerase"/>
    <property type="match status" value="1"/>
</dbReference>
<dbReference type="eggNOG" id="COG0809">
    <property type="taxonomic scope" value="Bacteria"/>
</dbReference>
<comment type="similarity">
    <text evidence="9 13">Belongs to the QueA family.</text>
</comment>
<dbReference type="Proteomes" id="UP000007939">
    <property type="component" value="Chromosome"/>
</dbReference>
<comment type="subunit">
    <text evidence="3 13">Monomer.</text>
</comment>
<dbReference type="OrthoDB" id="9805933at2"/>
<keyword evidence="5 13" id="KW-0808">Transferase</keyword>
<dbReference type="UniPathway" id="UPA00392"/>
<dbReference type="InterPro" id="IPR036100">
    <property type="entry name" value="QueA_sf"/>
</dbReference>
<evidence type="ECO:0000256" key="5">
    <source>
        <dbReference type="ARBA" id="ARBA00022679"/>
    </source>
</evidence>
<evidence type="ECO:0000256" key="1">
    <source>
        <dbReference type="ARBA" id="ARBA00004496"/>
    </source>
</evidence>
<dbReference type="EMBL" id="CP002659">
    <property type="protein sequence ID" value="AEC01814.1"/>
    <property type="molecule type" value="Genomic_DNA"/>
</dbReference>
<dbReference type="PANTHER" id="PTHR30307:SF0">
    <property type="entry name" value="S-ADENOSYLMETHIONINE:TRNA RIBOSYLTRANSFERASE-ISOMERASE"/>
    <property type="match status" value="1"/>
</dbReference>
<evidence type="ECO:0000256" key="7">
    <source>
        <dbReference type="ARBA" id="ARBA00022785"/>
    </source>
</evidence>
<evidence type="ECO:0000256" key="9">
    <source>
        <dbReference type="ARBA" id="ARBA00061210"/>
    </source>
</evidence>
<keyword evidence="7 13" id="KW-0671">Queuosine biosynthesis</keyword>
<evidence type="ECO:0000256" key="13">
    <source>
        <dbReference type="HAMAP-Rule" id="MF_00113"/>
    </source>
</evidence>